<organism evidence="2">
    <name type="scientific">Nothobranchius korthausae</name>
    <dbReference type="NCBI Taxonomy" id="1143690"/>
    <lineage>
        <taxon>Eukaryota</taxon>
        <taxon>Metazoa</taxon>
        <taxon>Chordata</taxon>
        <taxon>Craniata</taxon>
        <taxon>Vertebrata</taxon>
        <taxon>Euteleostomi</taxon>
        <taxon>Actinopterygii</taxon>
        <taxon>Neopterygii</taxon>
        <taxon>Teleostei</taxon>
        <taxon>Neoteleostei</taxon>
        <taxon>Acanthomorphata</taxon>
        <taxon>Ovalentaria</taxon>
        <taxon>Atherinomorphae</taxon>
        <taxon>Cyprinodontiformes</taxon>
        <taxon>Nothobranchiidae</taxon>
        <taxon>Nothobranchius</taxon>
    </lineage>
</organism>
<feature type="non-terminal residue" evidence="2">
    <location>
        <position position="1"/>
    </location>
</feature>
<dbReference type="AlphaFoldDB" id="A0A1A8H4P3"/>
<reference evidence="2" key="2">
    <citation type="submission" date="2016-06" db="EMBL/GenBank/DDBJ databases">
        <title>The genome of a short-lived fish provides insights into sex chromosome evolution and the genetic control of aging.</title>
        <authorList>
            <person name="Reichwald K."/>
            <person name="Felder M."/>
            <person name="Petzold A."/>
            <person name="Koch P."/>
            <person name="Groth M."/>
            <person name="Platzer M."/>
        </authorList>
    </citation>
    <scope>NUCLEOTIDE SEQUENCE</scope>
    <source>
        <tissue evidence="2">Brain</tissue>
    </source>
</reference>
<gene>
    <name evidence="2" type="primary">Nfu_g_1_000231</name>
</gene>
<sequence>TGSEDVKLLGGFGRHPLDTSSTASVHSHHVPNGIIPGRSPRQRLVTVSEGTDTRRTGIPWRRGLAEHRCLSGLCVTCQSEHKEDAAWRVKLLGSPCSMQSHLHSRASPVVL</sequence>
<name>A0A1A8H4P3_9TELE</name>
<accession>A0A1A8H4P3</accession>
<evidence type="ECO:0000256" key="1">
    <source>
        <dbReference type="SAM" id="MobiDB-lite"/>
    </source>
</evidence>
<dbReference type="EMBL" id="HAEC01010980">
    <property type="protein sequence ID" value="SBQ79196.1"/>
    <property type="molecule type" value="Transcribed_RNA"/>
</dbReference>
<evidence type="ECO:0000313" key="2">
    <source>
        <dbReference type="EMBL" id="SBQ79196.1"/>
    </source>
</evidence>
<protein>
    <submittedName>
        <fullName evidence="2">Uncharacterized protein</fullName>
    </submittedName>
</protein>
<reference evidence="2" key="1">
    <citation type="submission" date="2016-05" db="EMBL/GenBank/DDBJ databases">
        <authorList>
            <person name="Lavstsen T."/>
            <person name="Jespersen J.S."/>
        </authorList>
    </citation>
    <scope>NUCLEOTIDE SEQUENCE</scope>
    <source>
        <tissue evidence="2">Brain</tissue>
    </source>
</reference>
<proteinExistence type="predicted"/>
<feature type="region of interest" description="Disordered" evidence="1">
    <location>
        <begin position="17"/>
        <end position="56"/>
    </location>
</feature>